<dbReference type="Proteomes" id="UP000297716">
    <property type="component" value="Unassembled WGS sequence"/>
</dbReference>
<protein>
    <recommendedName>
        <fullName evidence="4">Ecp2 effector protein domain-containing protein</fullName>
    </recommendedName>
</protein>
<evidence type="ECO:0000313" key="2">
    <source>
        <dbReference type="EMBL" id="TGJ84832.1"/>
    </source>
</evidence>
<organism evidence="2 3">
    <name type="scientific">Xylaria hypoxylon</name>
    <dbReference type="NCBI Taxonomy" id="37992"/>
    <lineage>
        <taxon>Eukaryota</taxon>
        <taxon>Fungi</taxon>
        <taxon>Dikarya</taxon>
        <taxon>Ascomycota</taxon>
        <taxon>Pezizomycotina</taxon>
        <taxon>Sordariomycetes</taxon>
        <taxon>Xylariomycetidae</taxon>
        <taxon>Xylariales</taxon>
        <taxon>Xylariaceae</taxon>
        <taxon>Xylaria</taxon>
    </lineage>
</organism>
<evidence type="ECO:0000256" key="1">
    <source>
        <dbReference type="SAM" id="SignalP"/>
    </source>
</evidence>
<reference evidence="2 3" key="1">
    <citation type="submission" date="2019-03" db="EMBL/GenBank/DDBJ databases">
        <title>Draft genome sequence of Xylaria hypoxylon DSM 108379, a ubiquitous saprotrophic-parasitic fungi on hardwood.</title>
        <authorList>
            <person name="Buettner E."/>
            <person name="Leonhardt S."/>
            <person name="Gebauer A.M."/>
            <person name="Liers C."/>
            <person name="Hofrichter M."/>
            <person name="Kellner H."/>
        </authorList>
    </citation>
    <scope>NUCLEOTIDE SEQUENCE [LARGE SCALE GENOMIC DNA]</scope>
    <source>
        <strain evidence="2 3">DSM 108379</strain>
    </source>
</reference>
<dbReference type="OrthoDB" id="4825549at2759"/>
<keyword evidence="3" id="KW-1185">Reference proteome</keyword>
<name>A0A4Z0Z8G9_9PEZI</name>
<accession>A0A4Z0Z8G9</accession>
<dbReference type="PROSITE" id="PS51257">
    <property type="entry name" value="PROKAR_LIPOPROTEIN"/>
    <property type="match status" value="1"/>
</dbReference>
<evidence type="ECO:0008006" key="4">
    <source>
        <dbReference type="Google" id="ProtNLM"/>
    </source>
</evidence>
<comment type="caution">
    <text evidence="2">The sequence shown here is derived from an EMBL/GenBank/DDBJ whole genome shotgun (WGS) entry which is preliminary data.</text>
</comment>
<feature type="signal peptide" evidence="1">
    <location>
        <begin position="1"/>
        <end position="16"/>
    </location>
</feature>
<gene>
    <name evidence="2" type="ORF">E0Z10_g3901</name>
</gene>
<dbReference type="AlphaFoldDB" id="A0A4Z0Z8G9"/>
<sequence length="123" mass="13195">MKATTVIFSLIAGASAGCFGGELFEDKNNAKYNVERACDGYDGVAGALQGFYNPGEAKSFCVQSTPTQRLDVLVQNLNTAQGFDIGDPDCVFRLENIINGCDRGGQDDVSGWRFKVDPNKGIC</sequence>
<keyword evidence="1" id="KW-0732">Signal</keyword>
<evidence type="ECO:0000313" key="3">
    <source>
        <dbReference type="Proteomes" id="UP000297716"/>
    </source>
</evidence>
<dbReference type="EMBL" id="SKBN01000058">
    <property type="protein sequence ID" value="TGJ84832.1"/>
    <property type="molecule type" value="Genomic_DNA"/>
</dbReference>
<feature type="chain" id="PRO_5021446294" description="Ecp2 effector protein domain-containing protein" evidence="1">
    <location>
        <begin position="17"/>
        <end position="123"/>
    </location>
</feature>
<proteinExistence type="predicted"/>